<dbReference type="EMBL" id="CADCVF010000042">
    <property type="protein sequence ID" value="CAA9458713.1"/>
    <property type="molecule type" value="Genomic_DNA"/>
</dbReference>
<organism evidence="2">
    <name type="scientific">uncultured Rubrobacteraceae bacterium</name>
    <dbReference type="NCBI Taxonomy" id="349277"/>
    <lineage>
        <taxon>Bacteria</taxon>
        <taxon>Bacillati</taxon>
        <taxon>Actinomycetota</taxon>
        <taxon>Rubrobacteria</taxon>
        <taxon>Rubrobacterales</taxon>
        <taxon>Rubrobacteraceae</taxon>
        <taxon>environmental samples</taxon>
    </lineage>
</organism>
<feature type="region of interest" description="Disordered" evidence="1">
    <location>
        <begin position="1"/>
        <end position="77"/>
    </location>
</feature>
<evidence type="ECO:0000256" key="1">
    <source>
        <dbReference type="SAM" id="MobiDB-lite"/>
    </source>
</evidence>
<dbReference type="AlphaFoldDB" id="A0A6J4R6H1"/>
<name>A0A6J4R6H1_9ACTN</name>
<gene>
    <name evidence="2" type="ORF">AVDCRST_MAG58-2001</name>
</gene>
<sequence length="77" mass="8363">CRTAAWRSPASSHLRSVRPVWSATTPTLRSATSRSCTVSPLDETSGRSWIPKAPLEKAKARRSSKLCTTTHPKAKAS</sequence>
<feature type="non-terminal residue" evidence="2">
    <location>
        <position position="1"/>
    </location>
</feature>
<feature type="non-terminal residue" evidence="2">
    <location>
        <position position="77"/>
    </location>
</feature>
<protein>
    <submittedName>
        <fullName evidence="2">Uncharacterized protein</fullName>
    </submittedName>
</protein>
<accession>A0A6J4R6H1</accession>
<evidence type="ECO:0000313" key="2">
    <source>
        <dbReference type="EMBL" id="CAA9458713.1"/>
    </source>
</evidence>
<proteinExistence type="predicted"/>
<reference evidence="2" key="1">
    <citation type="submission" date="2020-02" db="EMBL/GenBank/DDBJ databases">
        <authorList>
            <person name="Meier V. D."/>
        </authorList>
    </citation>
    <scope>NUCLEOTIDE SEQUENCE</scope>
    <source>
        <strain evidence="2">AVDCRST_MAG58</strain>
    </source>
</reference>
<feature type="compositionally biased region" description="Polar residues" evidence="1">
    <location>
        <begin position="22"/>
        <end position="38"/>
    </location>
</feature>